<gene>
    <name evidence="2" type="ORF">GGR21_003058</name>
</gene>
<dbReference type="CDD" id="cd24032">
    <property type="entry name" value="ASKHA_NBD_TsaB"/>
    <property type="match status" value="1"/>
</dbReference>
<dbReference type="Pfam" id="PF00814">
    <property type="entry name" value="TsaD"/>
    <property type="match status" value="1"/>
</dbReference>
<accession>A0A840CYX0</accession>
<dbReference type="EMBL" id="JACIEP010000011">
    <property type="protein sequence ID" value="MBB4037143.1"/>
    <property type="molecule type" value="Genomic_DNA"/>
</dbReference>
<dbReference type="NCBIfam" id="TIGR03725">
    <property type="entry name" value="T6A_YeaZ"/>
    <property type="match status" value="1"/>
</dbReference>
<protein>
    <submittedName>
        <fullName evidence="2">tRNA threonylcarbamoyladenosine biosynthesis protein TsaB</fullName>
    </submittedName>
</protein>
<dbReference type="PANTHER" id="PTHR11735">
    <property type="entry name" value="TRNA N6-ADENOSINE THREONYLCARBAMOYLTRANSFERASE"/>
    <property type="match status" value="1"/>
</dbReference>
<dbReference type="RefSeq" id="WP_183308004.1">
    <property type="nucleotide sequence ID" value="NZ_JACIEP010000011.1"/>
</dbReference>
<sequence length="235" mass="26015">MSCILYIETATEVCSVAVSNNNEIIFSKKETEGPSHAVVLGQFVDEAIKFINSKNIRLNAVAVSCGPGSYTGLRIGVSEAKGLCYGLNIPLIAINTLKVLAYGIVNNKTIDDDTLLCPMIDARRMEVYDTLYNNKLEEIKPVSADIIDESSFGEYLKEKKILFFGNGAEKCKAVLHHPNALFLDSIHPLAEDMTGLAEEAYRNKSFVDTAYFEPFYLKEFVATIPKNKVLPMNSQ</sequence>
<evidence type="ECO:0000313" key="2">
    <source>
        <dbReference type="EMBL" id="MBB4037143.1"/>
    </source>
</evidence>
<dbReference type="AlphaFoldDB" id="A0A840CYX0"/>
<dbReference type="GO" id="GO:0002949">
    <property type="term" value="P:tRNA threonylcarbamoyladenosine modification"/>
    <property type="evidence" value="ECO:0007669"/>
    <property type="project" value="InterPro"/>
</dbReference>
<feature type="domain" description="Gcp-like" evidence="1">
    <location>
        <begin position="35"/>
        <end position="149"/>
    </location>
</feature>
<dbReference type="SUPFAM" id="SSF53067">
    <property type="entry name" value="Actin-like ATPase domain"/>
    <property type="match status" value="2"/>
</dbReference>
<organism evidence="2 3">
    <name type="scientific">Dysgonomonas hofstadii</name>
    <dbReference type="NCBI Taxonomy" id="637886"/>
    <lineage>
        <taxon>Bacteria</taxon>
        <taxon>Pseudomonadati</taxon>
        <taxon>Bacteroidota</taxon>
        <taxon>Bacteroidia</taxon>
        <taxon>Bacteroidales</taxon>
        <taxon>Dysgonomonadaceae</taxon>
        <taxon>Dysgonomonas</taxon>
    </lineage>
</organism>
<reference evidence="2 3" key="1">
    <citation type="submission" date="2020-08" db="EMBL/GenBank/DDBJ databases">
        <title>Genomic Encyclopedia of Type Strains, Phase IV (KMG-IV): sequencing the most valuable type-strain genomes for metagenomic binning, comparative biology and taxonomic classification.</title>
        <authorList>
            <person name="Goeker M."/>
        </authorList>
    </citation>
    <scope>NUCLEOTIDE SEQUENCE [LARGE SCALE GENOMIC DNA]</scope>
    <source>
        <strain evidence="2 3">DSM 104969</strain>
    </source>
</reference>
<name>A0A840CYX0_9BACT</name>
<dbReference type="GO" id="GO:0005829">
    <property type="term" value="C:cytosol"/>
    <property type="evidence" value="ECO:0007669"/>
    <property type="project" value="TreeGrafter"/>
</dbReference>
<evidence type="ECO:0000313" key="3">
    <source>
        <dbReference type="Proteomes" id="UP000555103"/>
    </source>
</evidence>
<evidence type="ECO:0000259" key="1">
    <source>
        <dbReference type="Pfam" id="PF00814"/>
    </source>
</evidence>
<dbReference type="InterPro" id="IPR043129">
    <property type="entry name" value="ATPase_NBD"/>
</dbReference>
<dbReference type="InterPro" id="IPR022496">
    <property type="entry name" value="T6A_TsaB"/>
</dbReference>
<dbReference type="Gene3D" id="3.30.420.40">
    <property type="match status" value="2"/>
</dbReference>
<dbReference type="Proteomes" id="UP000555103">
    <property type="component" value="Unassembled WGS sequence"/>
</dbReference>
<dbReference type="PANTHER" id="PTHR11735:SF11">
    <property type="entry name" value="TRNA THREONYLCARBAMOYLADENOSINE BIOSYNTHESIS PROTEIN TSAB"/>
    <property type="match status" value="1"/>
</dbReference>
<keyword evidence="3" id="KW-1185">Reference proteome</keyword>
<comment type="caution">
    <text evidence="2">The sequence shown here is derived from an EMBL/GenBank/DDBJ whole genome shotgun (WGS) entry which is preliminary data.</text>
</comment>
<dbReference type="InterPro" id="IPR000905">
    <property type="entry name" value="Gcp-like_dom"/>
</dbReference>
<proteinExistence type="predicted"/>